<dbReference type="OrthoDB" id="7872036at2"/>
<organism evidence="1 2">
    <name type="scientific">Rhizobium altiplani</name>
    <dbReference type="NCBI Taxonomy" id="1864509"/>
    <lineage>
        <taxon>Bacteria</taxon>
        <taxon>Pseudomonadati</taxon>
        <taxon>Pseudomonadota</taxon>
        <taxon>Alphaproteobacteria</taxon>
        <taxon>Hyphomicrobiales</taxon>
        <taxon>Rhizobiaceae</taxon>
        <taxon>Rhizobium/Agrobacterium group</taxon>
        <taxon>Rhizobium</taxon>
    </lineage>
</organism>
<reference evidence="1 2" key="1">
    <citation type="submission" date="2015-11" db="EMBL/GenBank/DDBJ databases">
        <title>Draft Genome Sequence of the Strain BR 10423 (Rhizobium sp.) isolated from nodules of Mimosa pudica.</title>
        <authorList>
            <person name="Barauna A.C."/>
            <person name="Zilli J.E."/>
            <person name="Simoes-Araujo J.L."/>
            <person name="Reis V.M."/>
            <person name="James E.K."/>
            <person name="Reis F.B.Jr."/>
            <person name="Rouws L.F."/>
            <person name="Passos S.R."/>
            <person name="Gois S.R."/>
        </authorList>
    </citation>
    <scope>NUCLEOTIDE SEQUENCE [LARGE SCALE GENOMIC DNA]</scope>
    <source>
        <strain evidence="1 2">BR10423</strain>
    </source>
</reference>
<proteinExistence type="predicted"/>
<evidence type="ECO:0000313" key="1">
    <source>
        <dbReference type="EMBL" id="KWV43855.1"/>
    </source>
</evidence>
<dbReference type="Proteomes" id="UP000068164">
    <property type="component" value="Unassembled WGS sequence"/>
</dbReference>
<name>A0A109J7N3_9HYPH</name>
<gene>
    <name evidence="1" type="ORF">AS026_19490</name>
</gene>
<accession>A0A109J7N3</accession>
<sequence length="202" mass="22853">MTDEFEADIAKRLDDARARLNEVLQLRRDSQKRIAVHRERLAQINEFLREELILAARIEKLVTGMNQILTTLQSLDGKIQDVVAESIEAQNKDTEDTPQKPALVFPRTAIATHNPRKEEIAKISREIIEASDAPVSRAALFEALADRSIIISGKNPHMVLSTMLWRAGAEEGIINLKGYGYWLKDRDYPEGNYRAGDSLDDE</sequence>
<dbReference type="RefSeq" id="WP_062374465.1">
    <property type="nucleotide sequence ID" value="NZ_LNCD01000124.1"/>
</dbReference>
<dbReference type="EMBL" id="LNCD01000124">
    <property type="protein sequence ID" value="KWV43855.1"/>
    <property type="molecule type" value="Genomic_DNA"/>
</dbReference>
<dbReference type="AlphaFoldDB" id="A0A109J7N3"/>
<evidence type="ECO:0000313" key="2">
    <source>
        <dbReference type="Proteomes" id="UP000068164"/>
    </source>
</evidence>
<comment type="caution">
    <text evidence="1">The sequence shown here is derived from an EMBL/GenBank/DDBJ whole genome shotgun (WGS) entry which is preliminary data.</text>
</comment>
<protein>
    <submittedName>
        <fullName evidence="1">Uncharacterized protein</fullName>
    </submittedName>
</protein>
<keyword evidence="2" id="KW-1185">Reference proteome</keyword>